<dbReference type="Pfam" id="PF00069">
    <property type="entry name" value="Pkinase"/>
    <property type="match status" value="2"/>
</dbReference>
<feature type="compositionally biased region" description="Basic and acidic residues" evidence="10">
    <location>
        <begin position="2773"/>
        <end position="2790"/>
    </location>
</feature>
<keyword evidence="2" id="KW-0723">Serine/threonine-protein kinase</keyword>
<feature type="compositionally biased region" description="Low complexity" evidence="10">
    <location>
        <begin position="356"/>
        <end position="366"/>
    </location>
</feature>
<feature type="region of interest" description="Disordered" evidence="10">
    <location>
        <begin position="1327"/>
        <end position="1474"/>
    </location>
</feature>
<dbReference type="InterPro" id="IPR011006">
    <property type="entry name" value="CheY-like_superfamily"/>
</dbReference>
<evidence type="ECO:0000259" key="13">
    <source>
        <dbReference type="PROSITE" id="PS51285"/>
    </source>
</evidence>
<feature type="compositionally biased region" description="Basic and acidic residues" evidence="10">
    <location>
        <begin position="116"/>
        <end position="136"/>
    </location>
</feature>
<feature type="compositionally biased region" description="Polar residues" evidence="10">
    <location>
        <begin position="2170"/>
        <end position="2190"/>
    </location>
</feature>
<evidence type="ECO:0000256" key="8">
    <source>
        <dbReference type="ARBA" id="ARBA00048679"/>
    </source>
</evidence>
<feature type="compositionally biased region" description="Low complexity" evidence="10">
    <location>
        <begin position="2230"/>
        <end position="2239"/>
    </location>
</feature>
<dbReference type="CDD" id="cd17546">
    <property type="entry name" value="REC_hyHK_CKI1_RcsC-like"/>
    <property type="match status" value="1"/>
</dbReference>
<evidence type="ECO:0000256" key="7">
    <source>
        <dbReference type="ARBA" id="ARBA00047899"/>
    </source>
</evidence>
<proteinExistence type="predicted"/>
<dbReference type="PROSITE" id="PS00108">
    <property type="entry name" value="PROTEIN_KINASE_ST"/>
    <property type="match status" value="1"/>
</dbReference>
<dbReference type="GO" id="GO:0005737">
    <property type="term" value="C:cytoplasm"/>
    <property type="evidence" value="ECO:0007669"/>
    <property type="project" value="TreeGrafter"/>
</dbReference>
<feature type="compositionally biased region" description="Polar residues" evidence="10">
    <location>
        <begin position="2199"/>
        <end position="2221"/>
    </location>
</feature>
<dbReference type="Pfam" id="PF00072">
    <property type="entry name" value="Response_reg"/>
    <property type="match status" value="1"/>
</dbReference>
<evidence type="ECO:0000256" key="5">
    <source>
        <dbReference type="ARBA" id="ARBA00022777"/>
    </source>
</evidence>
<dbReference type="InterPro" id="IPR035965">
    <property type="entry name" value="PAS-like_dom_sf"/>
</dbReference>
<feature type="region of interest" description="Disordered" evidence="10">
    <location>
        <begin position="397"/>
        <end position="581"/>
    </location>
</feature>
<evidence type="ECO:0000259" key="11">
    <source>
        <dbReference type="PROSITE" id="PS50011"/>
    </source>
</evidence>
<evidence type="ECO:0000259" key="12">
    <source>
        <dbReference type="PROSITE" id="PS50110"/>
    </source>
</evidence>
<feature type="compositionally biased region" description="Polar residues" evidence="10">
    <location>
        <begin position="1414"/>
        <end position="1423"/>
    </location>
</feature>
<dbReference type="PROSITE" id="PS50110">
    <property type="entry name" value="RESPONSE_REGULATORY"/>
    <property type="match status" value="1"/>
</dbReference>
<feature type="compositionally biased region" description="Polar residues" evidence="10">
    <location>
        <begin position="145"/>
        <end position="157"/>
    </location>
</feature>
<feature type="compositionally biased region" description="Low complexity" evidence="10">
    <location>
        <begin position="1870"/>
        <end position="1879"/>
    </location>
</feature>
<feature type="region of interest" description="Disordered" evidence="10">
    <location>
        <begin position="2713"/>
        <end position="2797"/>
    </location>
</feature>
<dbReference type="InterPro" id="IPR011009">
    <property type="entry name" value="Kinase-like_dom_sf"/>
</dbReference>
<feature type="region of interest" description="Disordered" evidence="10">
    <location>
        <begin position="2445"/>
        <end position="2563"/>
    </location>
</feature>
<feature type="region of interest" description="Disordered" evidence="10">
    <location>
        <begin position="2117"/>
        <end position="2239"/>
    </location>
</feature>
<accession>A0A9W8CSE1</accession>
<dbReference type="SUPFAM" id="SSF52172">
    <property type="entry name" value="CheY-like"/>
    <property type="match status" value="1"/>
</dbReference>
<dbReference type="PANTHER" id="PTHR24356">
    <property type="entry name" value="SERINE/THREONINE-PROTEIN KINASE"/>
    <property type="match status" value="1"/>
</dbReference>
<evidence type="ECO:0000256" key="10">
    <source>
        <dbReference type="SAM" id="MobiDB-lite"/>
    </source>
</evidence>
<dbReference type="Gene3D" id="1.10.510.10">
    <property type="entry name" value="Transferase(Phosphotransferase) domain 1"/>
    <property type="match status" value="2"/>
</dbReference>
<comment type="caution">
    <text evidence="14">The sequence shown here is derived from an EMBL/GenBank/DDBJ whole genome shotgun (WGS) entry which is preliminary data.</text>
</comment>
<feature type="region of interest" description="Disordered" evidence="10">
    <location>
        <begin position="595"/>
        <end position="657"/>
    </location>
</feature>
<evidence type="ECO:0000256" key="2">
    <source>
        <dbReference type="ARBA" id="ARBA00022527"/>
    </source>
</evidence>
<feature type="compositionally biased region" description="Polar residues" evidence="10">
    <location>
        <begin position="2875"/>
        <end position="2891"/>
    </location>
</feature>
<feature type="domain" description="Response regulatory" evidence="12">
    <location>
        <begin position="3000"/>
        <end position="3112"/>
    </location>
</feature>
<feature type="compositionally biased region" description="Low complexity" evidence="10">
    <location>
        <begin position="1060"/>
        <end position="1074"/>
    </location>
</feature>
<feature type="compositionally biased region" description="Basic and acidic residues" evidence="10">
    <location>
        <begin position="1701"/>
        <end position="1710"/>
    </location>
</feature>
<dbReference type="PROSITE" id="PS50011">
    <property type="entry name" value="PROTEIN_KINASE_DOM"/>
    <property type="match status" value="1"/>
</dbReference>
<dbReference type="FunFam" id="3.30.200.20:FF:001008">
    <property type="entry name" value="Serine/threonine-protein kinase cek1"/>
    <property type="match status" value="1"/>
</dbReference>
<feature type="compositionally biased region" description="Gly residues" evidence="10">
    <location>
        <begin position="1027"/>
        <end position="1038"/>
    </location>
</feature>
<keyword evidence="4" id="KW-0547">Nucleotide-binding</keyword>
<feature type="compositionally biased region" description="Basic residues" evidence="10">
    <location>
        <begin position="553"/>
        <end position="562"/>
    </location>
</feature>
<feature type="region of interest" description="Disordered" evidence="10">
    <location>
        <begin position="337"/>
        <end position="382"/>
    </location>
</feature>
<dbReference type="Gene3D" id="3.30.450.20">
    <property type="entry name" value="PAS domain"/>
    <property type="match status" value="1"/>
</dbReference>
<feature type="compositionally biased region" description="Basic and acidic residues" evidence="10">
    <location>
        <begin position="161"/>
        <end position="171"/>
    </location>
</feature>
<feature type="compositionally biased region" description="Basic and acidic residues" evidence="10">
    <location>
        <begin position="36"/>
        <end position="46"/>
    </location>
</feature>
<dbReference type="Gene3D" id="3.40.50.2300">
    <property type="match status" value="1"/>
</dbReference>
<organism evidence="14 15">
    <name type="scientific">Coemansia erecta</name>
    <dbReference type="NCBI Taxonomy" id="147472"/>
    <lineage>
        <taxon>Eukaryota</taxon>
        <taxon>Fungi</taxon>
        <taxon>Fungi incertae sedis</taxon>
        <taxon>Zoopagomycota</taxon>
        <taxon>Kickxellomycotina</taxon>
        <taxon>Kickxellomycetes</taxon>
        <taxon>Kickxellales</taxon>
        <taxon>Kickxellaceae</taxon>
        <taxon>Coemansia</taxon>
    </lineage>
</organism>
<dbReference type="SMART" id="SM00091">
    <property type="entry name" value="PAS"/>
    <property type="match status" value="1"/>
</dbReference>
<evidence type="ECO:0000256" key="9">
    <source>
        <dbReference type="PROSITE-ProRule" id="PRU00169"/>
    </source>
</evidence>
<feature type="domain" description="Protein kinase" evidence="11">
    <location>
        <begin position="2283"/>
        <end position="2677"/>
    </location>
</feature>
<feature type="modified residue" description="4-aspartylphosphate" evidence="9">
    <location>
        <position position="3050"/>
    </location>
</feature>
<dbReference type="SMART" id="SM00448">
    <property type="entry name" value="REC"/>
    <property type="match status" value="1"/>
</dbReference>
<comment type="catalytic activity">
    <reaction evidence="8">
        <text>L-seryl-[protein] + ATP = O-phospho-L-seryl-[protein] + ADP + H(+)</text>
        <dbReference type="Rhea" id="RHEA:17989"/>
        <dbReference type="Rhea" id="RHEA-COMP:9863"/>
        <dbReference type="Rhea" id="RHEA-COMP:11604"/>
        <dbReference type="ChEBI" id="CHEBI:15378"/>
        <dbReference type="ChEBI" id="CHEBI:29999"/>
        <dbReference type="ChEBI" id="CHEBI:30616"/>
        <dbReference type="ChEBI" id="CHEBI:83421"/>
        <dbReference type="ChEBI" id="CHEBI:456216"/>
        <dbReference type="EC" id="2.7.11.1"/>
    </reaction>
</comment>
<reference evidence="14" key="1">
    <citation type="submission" date="2022-07" db="EMBL/GenBank/DDBJ databases">
        <title>Phylogenomic reconstructions and comparative analyses of Kickxellomycotina fungi.</title>
        <authorList>
            <person name="Reynolds N.K."/>
            <person name="Stajich J.E."/>
            <person name="Barry K."/>
            <person name="Grigoriev I.V."/>
            <person name="Crous P."/>
            <person name="Smith M.E."/>
        </authorList>
    </citation>
    <scope>NUCLEOTIDE SEQUENCE</scope>
    <source>
        <strain evidence="14">NBRC 32514</strain>
    </source>
</reference>
<evidence type="ECO:0000256" key="1">
    <source>
        <dbReference type="ARBA" id="ARBA00012513"/>
    </source>
</evidence>
<dbReference type="Proteomes" id="UP001149813">
    <property type="component" value="Unassembled WGS sequence"/>
</dbReference>
<feature type="region of interest" description="Disordered" evidence="10">
    <location>
        <begin position="742"/>
        <end position="794"/>
    </location>
</feature>
<keyword evidence="9" id="KW-0597">Phosphoprotein</keyword>
<gene>
    <name evidence="14" type="primary">RIM15</name>
    <name evidence="14" type="ORF">LPJ53_001888</name>
</gene>
<dbReference type="GO" id="GO:0000160">
    <property type="term" value="P:phosphorelay signal transduction system"/>
    <property type="evidence" value="ECO:0007669"/>
    <property type="project" value="InterPro"/>
</dbReference>
<feature type="region of interest" description="Disordered" evidence="10">
    <location>
        <begin position="1025"/>
        <end position="1075"/>
    </location>
</feature>
<feature type="compositionally biased region" description="Polar residues" evidence="10">
    <location>
        <begin position="397"/>
        <end position="411"/>
    </location>
</feature>
<dbReference type="EC" id="2.7.11.1" evidence="1"/>
<feature type="compositionally biased region" description="Polar residues" evidence="10">
    <location>
        <begin position="513"/>
        <end position="525"/>
    </location>
</feature>
<dbReference type="PANTHER" id="PTHR24356:SF1">
    <property type="entry name" value="SERINE_THREONINE-PROTEIN KINASE GREATWALL"/>
    <property type="match status" value="1"/>
</dbReference>
<dbReference type="InterPro" id="IPR000719">
    <property type="entry name" value="Prot_kinase_dom"/>
</dbReference>
<evidence type="ECO:0000256" key="6">
    <source>
        <dbReference type="ARBA" id="ARBA00022840"/>
    </source>
</evidence>
<feature type="compositionally biased region" description="Low complexity" evidence="10">
    <location>
        <begin position="2745"/>
        <end position="2761"/>
    </location>
</feature>
<evidence type="ECO:0000313" key="15">
    <source>
        <dbReference type="Proteomes" id="UP001149813"/>
    </source>
</evidence>
<feature type="region of interest" description="Disordered" evidence="10">
    <location>
        <begin position="1134"/>
        <end position="1187"/>
    </location>
</feature>
<feature type="domain" description="AGC-kinase C-terminal" evidence="13">
    <location>
        <begin position="2678"/>
        <end position="2816"/>
    </location>
</feature>
<dbReference type="Gene3D" id="3.30.200.20">
    <property type="entry name" value="Phosphorylase Kinase, domain 1"/>
    <property type="match status" value="2"/>
</dbReference>
<dbReference type="OrthoDB" id="162894at2759"/>
<dbReference type="InterPro" id="IPR000961">
    <property type="entry name" value="AGC-kinase_C"/>
</dbReference>
<dbReference type="EMBL" id="JANBOJ010000052">
    <property type="protein sequence ID" value="KAJ1723819.1"/>
    <property type="molecule type" value="Genomic_DNA"/>
</dbReference>
<feature type="compositionally biased region" description="Low complexity" evidence="10">
    <location>
        <begin position="2526"/>
        <end position="2551"/>
    </location>
</feature>
<feature type="compositionally biased region" description="Basic and acidic residues" evidence="10">
    <location>
        <begin position="1163"/>
        <end position="1175"/>
    </location>
</feature>
<feature type="compositionally biased region" description="Polar residues" evidence="10">
    <location>
        <begin position="463"/>
        <end position="485"/>
    </location>
</feature>
<feature type="compositionally biased region" description="Low complexity" evidence="10">
    <location>
        <begin position="960"/>
        <end position="989"/>
    </location>
</feature>
<dbReference type="SUPFAM" id="SSF56112">
    <property type="entry name" value="Protein kinase-like (PK-like)"/>
    <property type="match status" value="1"/>
</dbReference>
<comment type="catalytic activity">
    <reaction evidence="7">
        <text>L-threonyl-[protein] + ATP = O-phospho-L-threonyl-[protein] + ADP + H(+)</text>
        <dbReference type="Rhea" id="RHEA:46608"/>
        <dbReference type="Rhea" id="RHEA-COMP:11060"/>
        <dbReference type="Rhea" id="RHEA-COMP:11605"/>
        <dbReference type="ChEBI" id="CHEBI:15378"/>
        <dbReference type="ChEBI" id="CHEBI:30013"/>
        <dbReference type="ChEBI" id="CHEBI:30616"/>
        <dbReference type="ChEBI" id="CHEBI:61977"/>
        <dbReference type="ChEBI" id="CHEBI:456216"/>
        <dbReference type="EC" id="2.7.11.1"/>
    </reaction>
</comment>
<feature type="compositionally biased region" description="Polar residues" evidence="10">
    <location>
        <begin position="1436"/>
        <end position="1449"/>
    </location>
</feature>
<evidence type="ECO:0000313" key="14">
    <source>
        <dbReference type="EMBL" id="KAJ1723819.1"/>
    </source>
</evidence>
<feature type="compositionally biased region" description="Low complexity" evidence="10">
    <location>
        <begin position="2497"/>
        <end position="2506"/>
    </location>
</feature>
<feature type="region of interest" description="Disordered" evidence="10">
    <location>
        <begin position="1867"/>
        <end position="1888"/>
    </location>
</feature>
<dbReference type="InterPro" id="IPR050236">
    <property type="entry name" value="Ser_Thr_kinase_AGC"/>
</dbReference>
<dbReference type="CDD" id="cd05579">
    <property type="entry name" value="STKc_MAST_like"/>
    <property type="match status" value="1"/>
</dbReference>
<feature type="compositionally biased region" description="Polar residues" evidence="10">
    <location>
        <begin position="2729"/>
        <end position="2743"/>
    </location>
</feature>
<feature type="region of interest" description="Disordered" evidence="10">
    <location>
        <begin position="1678"/>
        <end position="1710"/>
    </location>
</feature>
<feature type="compositionally biased region" description="Basic and acidic residues" evidence="10">
    <location>
        <begin position="86"/>
        <end position="101"/>
    </location>
</feature>
<evidence type="ECO:0000256" key="3">
    <source>
        <dbReference type="ARBA" id="ARBA00022679"/>
    </source>
</evidence>
<feature type="region of interest" description="Disordered" evidence="10">
    <location>
        <begin position="2027"/>
        <end position="2050"/>
    </location>
</feature>
<dbReference type="GO" id="GO:0005634">
    <property type="term" value="C:nucleus"/>
    <property type="evidence" value="ECO:0007669"/>
    <property type="project" value="TreeGrafter"/>
</dbReference>
<feature type="region of interest" description="Disordered" evidence="10">
    <location>
        <begin position="1644"/>
        <end position="1665"/>
    </location>
</feature>
<dbReference type="SMART" id="SM00220">
    <property type="entry name" value="S_TKc"/>
    <property type="match status" value="1"/>
</dbReference>
<dbReference type="CDD" id="cd00130">
    <property type="entry name" value="PAS"/>
    <property type="match status" value="1"/>
</dbReference>
<feature type="compositionally biased region" description="Basic and acidic residues" evidence="10">
    <location>
        <begin position="1453"/>
        <end position="1474"/>
    </location>
</feature>
<feature type="region of interest" description="Disordered" evidence="10">
    <location>
        <begin position="960"/>
        <end position="993"/>
    </location>
</feature>
<sequence length="3112" mass="335690">MSGNPSSGTRGGGGGGRSHSRRKRFGFFSIFGFHTDSNDNSRKNDDVSLDASGNNSSGQSSSTPSDRGGSQSISSSRRTSTSSTRSLEKSTEHSHSLDDTASRSSRSQHPDSIPGNDRDEPSAHGDGGDVAARHAASEALFAMSKHSSARLTPQPINIANRGDRRSYREEDNAAASSSIDMASEISGSVASSAAAMTMREDPALLHQLQHRGSQIRTCPIPERLRLHMRDTASESVDSNSPTITPSSVRAPVDTPRTLIESRVRRRDTIGSAVSAGNRESRRKAYGSDKVVPIGLSSAGDFSPRLEKTAVAMPVARRTSSNYSSWSAATPTSVFGTIAGDDVPQADYSSTLPDWDQQQQQQQQHQQSDLPSSGLRTSNTGKGRTRRYSVFDLSFANQRPSNTQPAQPSAIQPTPLHVHPHATGFGDDIRSRRRSSQRSIGDASLAGLGTSGHGDTAVHRQRRSGASSVDPTLFSTSPRFRQSSRSHVAIPFPDSKGSSGGGHSVPFGELPSGFSPNVTSAFSGDTSMIDDDEMMQGSGPNTPVSERESSASQGHRHQRHRRLFSADNRGSHDSSSGRSTPNHLLFARLRRYPSHGLQSAGAESKGNTSAGAGDGATSMSMSMSVSQQPHQAAWRSPTRGDKNTGLEGPPDSSASDMYLKHSTSVPDLLLMPIISHFGGQTRVIKRPDNAYEHMLAVSRSTKACRWNREKANNSLHRHIDSESGSTGHHEGIPSPQILSFTRRSTASTVDSHPMGVGISRRSSAQRPDSEAPLGGGMPLPVRPRRSTTGPSHGTDPACAVAWNDWIDDITGHSRSAVAHHVISMWQKILRSWNQKHRSRLSSFSHRRGSSASYISGSNNVPKTPTMFPSHGPHSGNGSFDLGTFSPASSSGATAMVSPFMADPTYLQRGFSESGRHTSPTNSGAYANICHVAVGGGLDGTQGLNISSKTASGSAFGLASGLSASTAPNSGKSSLSKEAGAGESASAEGGSDQPQQAERLVKHLPHHTPAITAPHRRLSVVKSQDLGIVHGGSSGSGGGSSSSSHSTPQQVHSVADNASHASRGSQPSSTGSSEKSTWMIAQLDTPEEAVEILLAFQQRLRLRLAKAKADSEGELVNIIQDLGEFVEEGLSYVNEDSANSSDAYPHSDPDSDSDDNDVFNARGVHLKDGYSSDRSIETDDGSIQTPGLEITSRVVPLDTSASENDVVARHQRHLPHHIHSRPDEQSATWELKSLNRRLQDVLSLHGDSSAFLLPPNPPEKSTDEPSYLELPPAAMDIGSTRGGSAEMSKHPLHLRSALAALPSPRRITRSPSIRRIAFLRALAGENTPAADKVPAGKAASGIRSRSLSDAALDSSSGSVFSTTEDSISSGSLSSTGDSAELSPQSQIRRPSTADLASLRSPVPNAVSPPIDGLQLTLGSTKSQSVGDIPFPGLKPKGSIQSMRPVSRSASPEVTHPYEIHNRDSSSSRHSLVERSSSRASVYSSAGSARSLMTSPLIAEDEFKPTPFLKAIMDLVNIIGHILSLSADDMLRPVSGQLLEEALEHVRAEGLSDPQEQEHECHRIQSMVPTEYLAQQLDILGGLWEQPPPQSVPQQQQQSWPCRGLFFRALLAISSLNRVVMWYLAVVSTYSDDIVHEVNRRSGLLSELSTTENDSGMPVGNVTPGSDNVSSAEILSARIPDASSEQARSDHNGLEEPPSQRSPASDHEAAASDRHTLARGYHVDHPPRWLGPHELPQNTSAVDKGQNMLLEIGLDGRIRYISPTCRHILGTDPTSLIDQQASAIFDEEGIQICRSAVEQLLADNTRTVEINVRVHSPSLTHACNVEAKGMLIYNRSKSEPSHVLWVMRYVSAAQALSEHPYTQPYPASDLELQQQQQQPQPQLDGAGEDWSANLPDVFEEQGEDVVGPPSPMEDITCRICDHKVPATYFEEHTWLCAQSHRAVMNVERQNDRLSDIKAEVQAWYPGCSVDDLEAMTHGDIDSDAMRERAQQKAGEIGDPEWQNLLDEAMPVIRSMVKICMRAMTLDASDATPQCKMPSSLDNDDSADDPDFVRSDNWNEVANYEVPEFEYQDAALESLGRTLVAIIRDKLSAIDNLQYAIVDSAEACSKWVLPDEDQELFSVPESNDKPRSDAPGPPETTETQLSGQPLPGTSRPTLSQQMSSFEWPDKQDTPPASQQSSVPTIQETSVSLGNTPLIAPVTEPNTSALSPQRSARASGSTTLNQMPVALRKTSTASSSSAASQGSSLRISTINLHPAPSRSAGRLSVSGNNSAFLATPTMPSIHDFSILKPISKGAYGSVFLAKKRTTGEYYAIKILKKADMIAKNQISNVKAERAIMMAQTGSPFVVRLLYTFQTRSSLYLVMEYLNGGDCASLLKIIGPLPLDWARQYLAEVVLGIEDLHKRNVVHRDLKPDNLLIDSEGHLKLTDFGLSKLGFLGRRVDQQTLLQSHGEQSSAQAPGLLVTGSDVTGGLPGPIPPVTSIPSSRVWQEYMDRPRSTTHQHQQQHQNQPPVPSKRISELKESSPLSNSHLLGGSGVSISSSTSSDSTGTGVLSQKTPTQKHALGTPDYIAPESILGLESGKSVDWWALGVICYEFIFGIPPFHDDTPEKVFHNILSADIDFYDDLRKQMAQEGGSDDEEGEIPDITAEARDFITRLLFRDPRRRLGSGGTAEVKAHPFFQGVNWSTLLDTQPAFVPQTENVEDTDYFDARGATLDAAPADLDPQTDDETKPGSSLKTGDTRQPVTRSLEVSSSLPVVSSGVSLHRSRTVPLPMADPRESSTETVESSERFDSVEPSTDEDPEFGAFTFKNLHALEQANMDELVKLRRRSTLLDMSSHSGRHTEGRMPSICGSSSRGSVVLPRTQRHHSCLEPPALYSNPSSPRLGSGYSTRELSSAHPHRGSLLNPGMFGSMLTMSTSHNSGSSADHPPQISAFSPDFSLPSTPSTHIPVSPFAAKLQPEISEPQNLDSVAHLQSQPIHHALTTNELPLESESSAEYLQSRVCLVADDNPVSCKIMEIILRRLHLNCVVVRNGAEAIRCAMGRTVFRAIFMDIGMPIVDGDEATRMIKSTYNANKDTPIVAMTAYDGEAANTLYDDAIVKPVSFDNVKHFFRTK</sequence>
<dbReference type="GO" id="GO:0005524">
    <property type="term" value="F:ATP binding"/>
    <property type="evidence" value="ECO:0007669"/>
    <property type="project" value="UniProtKB-KW"/>
</dbReference>
<dbReference type="InterPro" id="IPR008271">
    <property type="entry name" value="Ser/Thr_kinase_AS"/>
</dbReference>
<dbReference type="InterPro" id="IPR000014">
    <property type="entry name" value="PAS"/>
</dbReference>
<dbReference type="PROSITE" id="PS51285">
    <property type="entry name" value="AGC_KINASE_CTER"/>
    <property type="match status" value="1"/>
</dbReference>
<feature type="compositionally biased region" description="Low complexity" evidence="10">
    <location>
        <begin position="1341"/>
        <end position="1376"/>
    </location>
</feature>
<dbReference type="GO" id="GO:0004674">
    <property type="term" value="F:protein serine/threonine kinase activity"/>
    <property type="evidence" value="ECO:0007669"/>
    <property type="project" value="UniProtKB-KW"/>
</dbReference>
<keyword evidence="5" id="KW-0418">Kinase</keyword>
<evidence type="ECO:0000256" key="4">
    <source>
        <dbReference type="ARBA" id="ARBA00022741"/>
    </source>
</evidence>
<protein>
    <recommendedName>
        <fullName evidence="1">non-specific serine/threonine protein kinase</fullName>
        <ecNumber evidence="1">2.7.11.1</ecNumber>
    </recommendedName>
</protein>
<keyword evidence="3 14" id="KW-0808">Transferase</keyword>
<name>A0A9W8CSE1_9FUNG</name>
<keyword evidence="6" id="KW-0067">ATP-binding</keyword>
<feature type="region of interest" description="Disordered" evidence="10">
    <location>
        <begin position="2832"/>
        <end position="2904"/>
    </location>
</feature>
<feature type="compositionally biased region" description="Polar residues" evidence="10">
    <location>
        <begin position="572"/>
        <end position="581"/>
    </location>
</feature>
<dbReference type="InterPro" id="IPR001789">
    <property type="entry name" value="Sig_transdc_resp-reg_receiver"/>
</dbReference>
<dbReference type="SUPFAM" id="SSF55785">
    <property type="entry name" value="PYP-like sensor domain (PAS domain)"/>
    <property type="match status" value="1"/>
</dbReference>
<keyword evidence="15" id="KW-1185">Reference proteome</keyword>
<feature type="compositionally biased region" description="Low complexity" evidence="10">
    <location>
        <begin position="52"/>
        <end position="85"/>
    </location>
</feature>
<feature type="compositionally biased region" description="Polar residues" evidence="10">
    <location>
        <begin position="2445"/>
        <end position="2454"/>
    </location>
</feature>
<feature type="region of interest" description="Disordered" evidence="10">
    <location>
        <begin position="1"/>
        <end position="175"/>
    </location>
</feature>
<feature type="compositionally biased region" description="Polar residues" evidence="10">
    <location>
        <begin position="367"/>
        <end position="381"/>
    </location>
</feature>
<feature type="compositionally biased region" description="Polar residues" evidence="10">
    <location>
        <begin position="2150"/>
        <end position="2160"/>
    </location>
</feature>